<dbReference type="GO" id="GO:0003677">
    <property type="term" value="F:DNA binding"/>
    <property type="evidence" value="ECO:0007669"/>
    <property type="project" value="UniProtKB-KW"/>
</dbReference>
<accession>A0A4Z0AFF9</accession>
<dbReference type="Gene3D" id="1.10.10.10">
    <property type="entry name" value="Winged helix-like DNA-binding domain superfamily/Winged helix DNA-binding domain"/>
    <property type="match status" value="1"/>
</dbReference>
<dbReference type="SUPFAM" id="SSF53850">
    <property type="entry name" value="Periplasmic binding protein-like II"/>
    <property type="match status" value="1"/>
</dbReference>
<name>A0A4Z0AFF9_9PSED</name>
<evidence type="ECO:0000313" key="6">
    <source>
        <dbReference type="EMBL" id="TFY85355.1"/>
    </source>
</evidence>
<dbReference type="PRINTS" id="PR00039">
    <property type="entry name" value="HTHLYSR"/>
</dbReference>
<dbReference type="PROSITE" id="PS50931">
    <property type="entry name" value="HTH_LYSR"/>
    <property type="match status" value="1"/>
</dbReference>
<evidence type="ECO:0000256" key="3">
    <source>
        <dbReference type="ARBA" id="ARBA00023125"/>
    </source>
</evidence>
<dbReference type="SUPFAM" id="SSF46785">
    <property type="entry name" value="Winged helix' DNA-binding domain"/>
    <property type="match status" value="1"/>
</dbReference>
<gene>
    <name evidence="6" type="ORF">DYL61_29670</name>
</gene>
<dbReference type="InterPro" id="IPR050389">
    <property type="entry name" value="LysR-type_TF"/>
</dbReference>
<keyword evidence="3" id="KW-0238">DNA-binding</keyword>
<reference evidence="6 7" key="1">
    <citation type="journal article" date="2019" name="Syst. Appl. Microbiol.">
        <title>New species of pathogenic Pseudomonas isolated from citrus in Tunisia: Proposal of Pseudomonas kairouanensis sp. nov. and Pseudomonas nabeulensis sp. nov.</title>
        <authorList>
            <person name="Oueslati M."/>
            <person name="Mulet M."/>
            <person name="Gomila M."/>
            <person name="Berge O."/>
            <person name="Hajlaoui M.R."/>
            <person name="Lalucat J."/>
            <person name="Sadfi-Zouaoui N."/>
            <person name="Garcia-Valdes E."/>
        </authorList>
    </citation>
    <scope>NUCLEOTIDE SEQUENCE [LARGE SCALE GENOMIC DNA]</scope>
    <source>
        <strain evidence="6 7">E10B</strain>
    </source>
</reference>
<dbReference type="Gene3D" id="3.40.190.10">
    <property type="entry name" value="Periplasmic binding protein-like II"/>
    <property type="match status" value="2"/>
</dbReference>
<evidence type="ECO:0000256" key="2">
    <source>
        <dbReference type="ARBA" id="ARBA00023015"/>
    </source>
</evidence>
<comment type="caution">
    <text evidence="6">The sequence shown here is derived from an EMBL/GenBank/DDBJ whole genome shotgun (WGS) entry which is preliminary data.</text>
</comment>
<dbReference type="Pfam" id="PF03466">
    <property type="entry name" value="LysR_substrate"/>
    <property type="match status" value="1"/>
</dbReference>
<evidence type="ECO:0000313" key="7">
    <source>
        <dbReference type="Proteomes" id="UP000297734"/>
    </source>
</evidence>
<dbReference type="InterPro" id="IPR005119">
    <property type="entry name" value="LysR_subst-bd"/>
</dbReference>
<dbReference type="CDD" id="cd08461">
    <property type="entry name" value="PBP2_DntR_like_3"/>
    <property type="match status" value="1"/>
</dbReference>
<dbReference type="RefSeq" id="WP_135311329.1">
    <property type="nucleotide sequence ID" value="NZ_QUZT01000101.1"/>
</dbReference>
<dbReference type="PANTHER" id="PTHR30118">
    <property type="entry name" value="HTH-TYPE TRANSCRIPTIONAL REGULATOR LEUO-RELATED"/>
    <property type="match status" value="1"/>
</dbReference>
<evidence type="ECO:0000256" key="4">
    <source>
        <dbReference type="ARBA" id="ARBA00023163"/>
    </source>
</evidence>
<dbReference type="Pfam" id="PF00126">
    <property type="entry name" value="HTH_1"/>
    <property type="match status" value="1"/>
</dbReference>
<dbReference type="EMBL" id="QUZT01000101">
    <property type="protein sequence ID" value="TFY85355.1"/>
    <property type="molecule type" value="Genomic_DNA"/>
</dbReference>
<sequence>MNPDIRHLDFNLLKTLDALLDERSVTRAAERLSLTQPAVSGMLTRLRESFDDPLFVRAQRGIVPTLRAEQLAGPVKQLLSDIQHLLQPQAFDPLTATMTVSLASTDYALRAVVVPFLLALRTQAPNIRVAVQPVDVQQLPAQLDRGDIDLALVTPQSTPPGLHDTTLFNERYVCVMRAEHPDAQGGALSLERFCALDHVLVSSSGGAFAGVTDQALARVGRSRRVMLSVTSFLVLPEILRSSDLIAVVPRRLASHAQGLVVLEPPLEIPGFCKTLAWHERTHHDPGHRWLRTLLIDQQLSMPT</sequence>
<proteinExistence type="inferred from homology"/>
<evidence type="ECO:0000256" key="1">
    <source>
        <dbReference type="ARBA" id="ARBA00009437"/>
    </source>
</evidence>
<dbReference type="GO" id="GO:0003700">
    <property type="term" value="F:DNA-binding transcription factor activity"/>
    <property type="evidence" value="ECO:0007669"/>
    <property type="project" value="InterPro"/>
</dbReference>
<keyword evidence="4" id="KW-0804">Transcription</keyword>
<comment type="similarity">
    <text evidence="1">Belongs to the LysR transcriptional regulatory family.</text>
</comment>
<dbReference type="OrthoDB" id="8557381at2"/>
<dbReference type="InterPro" id="IPR036390">
    <property type="entry name" value="WH_DNA-bd_sf"/>
</dbReference>
<keyword evidence="7" id="KW-1185">Reference proteome</keyword>
<dbReference type="PANTHER" id="PTHR30118:SF15">
    <property type="entry name" value="TRANSCRIPTIONAL REGULATORY PROTEIN"/>
    <property type="match status" value="1"/>
</dbReference>
<evidence type="ECO:0000259" key="5">
    <source>
        <dbReference type="PROSITE" id="PS50931"/>
    </source>
</evidence>
<dbReference type="InterPro" id="IPR000847">
    <property type="entry name" value="LysR_HTH_N"/>
</dbReference>
<protein>
    <submittedName>
        <fullName evidence="6">LysR family transcriptional regulator</fullName>
    </submittedName>
</protein>
<organism evidence="6 7">
    <name type="scientific">Pseudomonas nabeulensis</name>
    <dbReference type="NCBI Taxonomy" id="2293833"/>
    <lineage>
        <taxon>Bacteria</taxon>
        <taxon>Pseudomonadati</taxon>
        <taxon>Pseudomonadota</taxon>
        <taxon>Gammaproteobacteria</taxon>
        <taxon>Pseudomonadales</taxon>
        <taxon>Pseudomonadaceae</taxon>
        <taxon>Pseudomonas</taxon>
    </lineage>
</organism>
<dbReference type="Proteomes" id="UP000297734">
    <property type="component" value="Unassembled WGS sequence"/>
</dbReference>
<keyword evidence="2" id="KW-0805">Transcription regulation</keyword>
<dbReference type="AlphaFoldDB" id="A0A4Z0AFF9"/>
<feature type="domain" description="HTH lysR-type" evidence="5">
    <location>
        <begin position="8"/>
        <end position="65"/>
    </location>
</feature>
<dbReference type="InterPro" id="IPR036388">
    <property type="entry name" value="WH-like_DNA-bd_sf"/>
</dbReference>